<dbReference type="PANTHER" id="PTHR10625">
    <property type="entry name" value="HISTONE DEACETYLASE HDAC1-RELATED"/>
    <property type="match status" value="1"/>
</dbReference>
<evidence type="ECO:0000313" key="2">
    <source>
        <dbReference type="EMBL" id="OAY66627.1"/>
    </source>
</evidence>
<dbReference type="GO" id="GO:0040029">
    <property type="term" value="P:epigenetic regulation of gene expression"/>
    <property type="evidence" value="ECO:0007669"/>
    <property type="project" value="TreeGrafter"/>
</dbReference>
<feature type="domain" description="Histone deacetylase" evidence="1">
    <location>
        <begin position="83"/>
        <end position="203"/>
    </location>
</feature>
<protein>
    <submittedName>
        <fullName evidence="2">Histone deacetylase 2</fullName>
    </submittedName>
</protein>
<comment type="caution">
    <text evidence="2">The sequence shown here is derived from an EMBL/GenBank/DDBJ whole genome shotgun (WGS) entry which is preliminary data.</text>
</comment>
<dbReference type="Gene3D" id="3.40.800.20">
    <property type="entry name" value="Histone deacetylase domain"/>
    <property type="match status" value="1"/>
</dbReference>
<gene>
    <name evidence="2" type="ORF">ACMD2_24174</name>
</gene>
<dbReference type="PANTHER" id="PTHR10625:SF23">
    <property type="entry name" value="HISTONE DEACETYLASE 11"/>
    <property type="match status" value="1"/>
</dbReference>
<dbReference type="InterPro" id="IPR023801">
    <property type="entry name" value="His_deacetylse_dom"/>
</dbReference>
<dbReference type="EMBL" id="LSRQ01006045">
    <property type="protein sequence ID" value="OAY66627.1"/>
    <property type="molecule type" value="Genomic_DNA"/>
</dbReference>
<accession>A0A199UP85</accession>
<reference evidence="2 3" key="1">
    <citation type="journal article" date="2016" name="DNA Res.">
        <title>The draft genome of MD-2 pineapple using hybrid error correction of long reads.</title>
        <authorList>
            <person name="Redwan R.M."/>
            <person name="Saidin A."/>
            <person name="Kumar S.V."/>
        </authorList>
    </citation>
    <scope>NUCLEOTIDE SEQUENCE [LARGE SCALE GENOMIC DNA]</scope>
    <source>
        <strain evidence="3">cv. MD2</strain>
        <tissue evidence="2">Leaf</tissue>
    </source>
</reference>
<dbReference type="Pfam" id="PF00850">
    <property type="entry name" value="Hist_deacetyl"/>
    <property type="match status" value="1"/>
</dbReference>
<organism evidence="2 3">
    <name type="scientific">Ananas comosus</name>
    <name type="common">Pineapple</name>
    <name type="synonym">Ananas ananas</name>
    <dbReference type="NCBI Taxonomy" id="4615"/>
    <lineage>
        <taxon>Eukaryota</taxon>
        <taxon>Viridiplantae</taxon>
        <taxon>Streptophyta</taxon>
        <taxon>Embryophyta</taxon>
        <taxon>Tracheophyta</taxon>
        <taxon>Spermatophyta</taxon>
        <taxon>Magnoliopsida</taxon>
        <taxon>Liliopsida</taxon>
        <taxon>Poales</taxon>
        <taxon>Bromeliaceae</taxon>
        <taxon>Bromelioideae</taxon>
        <taxon>Ananas</taxon>
    </lineage>
</organism>
<dbReference type="GO" id="GO:0004407">
    <property type="term" value="F:histone deacetylase activity"/>
    <property type="evidence" value="ECO:0007669"/>
    <property type="project" value="TreeGrafter"/>
</dbReference>
<dbReference type="SUPFAM" id="SSF52768">
    <property type="entry name" value="Arginase/deacetylase"/>
    <property type="match status" value="1"/>
</dbReference>
<evidence type="ECO:0000313" key="3">
    <source>
        <dbReference type="Proteomes" id="UP000092600"/>
    </source>
</evidence>
<proteinExistence type="predicted"/>
<evidence type="ECO:0000259" key="1">
    <source>
        <dbReference type="Pfam" id="PF00850"/>
    </source>
</evidence>
<dbReference type="InterPro" id="IPR037138">
    <property type="entry name" value="His_deacetylse_dom_sf"/>
</dbReference>
<dbReference type="AlphaFoldDB" id="A0A199UP85"/>
<dbReference type="GO" id="GO:0000118">
    <property type="term" value="C:histone deacetylase complex"/>
    <property type="evidence" value="ECO:0007669"/>
    <property type="project" value="TreeGrafter"/>
</dbReference>
<dbReference type="STRING" id="4615.A0A199UP85"/>
<name>A0A199UP85_ANACO</name>
<feature type="non-terminal residue" evidence="2">
    <location>
        <position position="210"/>
    </location>
</feature>
<dbReference type="InterPro" id="IPR023696">
    <property type="entry name" value="Ureohydrolase_dom_sf"/>
</dbReference>
<dbReference type="Proteomes" id="UP000092600">
    <property type="component" value="Unassembled WGS sequence"/>
</dbReference>
<sequence>MAAAAASCSTPIPNDAETLRRNRILSSKLYFDVPLTKLIVVSDNYVDSQVPMIYSSSYNIAFLGIEKLSDHVRAILGVTEAIVMNFLIKEGVLDKARLVEPLEASKDDLLVVHPESYLRSLKNSLTVSIIVEVPPVALIPNFLVQQKVLYPFRKQVGGSILAAKLAVERGWAINLGGGFHHCSAEKGGGFCAYADISLCIHFAFVRLNIS</sequence>